<evidence type="ECO:0000313" key="3">
    <source>
        <dbReference type="EMBL" id="CUH61422.1"/>
    </source>
</evidence>
<evidence type="ECO:0000256" key="1">
    <source>
        <dbReference type="ARBA" id="ARBA00006484"/>
    </source>
</evidence>
<proteinExistence type="inferred from homology"/>
<organism evidence="3 4">
    <name type="scientific">Thalassobacter stenotrophicus</name>
    <dbReference type="NCBI Taxonomy" id="266809"/>
    <lineage>
        <taxon>Bacteria</taxon>
        <taxon>Pseudomonadati</taxon>
        <taxon>Pseudomonadota</taxon>
        <taxon>Alphaproteobacteria</taxon>
        <taxon>Rhodobacterales</taxon>
        <taxon>Roseobacteraceae</taxon>
        <taxon>Thalassobacter</taxon>
    </lineage>
</organism>
<protein>
    <submittedName>
        <fullName evidence="3">Gluconate 5-dehydrogenase</fullName>
        <ecNumber evidence="3">1.1.1.69</ecNumber>
    </submittedName>
</protein>
<dbReference type="PROSITE" id="PS00061">
    <property type="entry name" value="ADH_SHORT"/>
    <property type="match status" value="1"/>
</dbReference>
<dbReference type="GO" id="GO:0008874">
    <property type="term" value="F:gluconate 5-dehydrogenase activity"/>
    <property type="evidence" value="ECO:0007669"/>
    <property type="project" value="UniProtKB-EC"/>
</dbReference>
<dbReference type="InterPro" id="IPR002347">
    <property type="entry name" value="SDR_fam"/>
</dbReference>
<dbReference type="PANTHER" id="PTHR42760:SF133">
    <property type="entry name" value="3-OXOACYL-[ACYL-CARRIER-PROTEIN] REDUCTASE"/>
    <property type="match status" value="1"/>
</dbReference>
<name>A0A0P1F1Q0_9RHOB</name>
<reference evidence="3 4" key="1">
    <citation type="submission" date="2015-09" db="EMBL/GenBank/DDBJ databases">
        <authorList>
            <consortium name="Swine Surveillance"/>
        </authorList>
    </citation>
    <scope>NUCLEOTIDE SEQUENCE [LARGE SCALE GENOMIC DNA]</scope>
    <source>
        <strain evidence="3 4">CECT 5294</strain>
    </source>
</reference>
<sequence>MVWEDCGVSLNTDPTPLAPGIKGAKALVTGASSGLGMHFARLLAKHGAHVVVAARRHDKVEALASEIITQGGAATALEMDVASAGSVEAALDGLALDIVVNNAGTTRSASALDHDPSDLDAILDTNLKGVFYVAQAAAKGMIAREKGGSIINVASILGSRVAGHAAAYAASKGGVLQLTRSLALEWARYGIRVNALSPGYIETDLNRDFFATDAGQALIKRVPQRRLGQPQDLDGPLLLLASDMGRFMTGSDVVADGGHLCSSL</sequence>
<dbReference type="EC" id="1.1.1.69" evidence="3"/>
<dbReference type="PANTHER" id="PTHR42760">
    <property type="entry name" value="SHORT-CHAIN DEHYDROGENASES/REDUCTASES FAMILY MEMBER"/>
    <property type="match status" value="1"/>
</dbReference>
<dbReference type="SUPFAM" id="SSF51735">
    <property type="entry name" value="NAD(P)-binding Rossmann-fold domains"/>
    <property type="match status" value="1"/>
</dbReference>
<dbReference type="Proteomes" id="UP000051298">
    <property type="component" value="Unassembled WGS sequence"/>
</dbReference>
<dbReference type="eggNOG" id="COG1028">
    <property type="taxonomic scope" value="Bacteria"/>
</dbReference>
<comment type="similarity">
    <text evidence="1">Belongs to the short-chain dehydrogenases/reductases (SDR) family.</text>
</comment>
<dbReference type="AlphaFoldDB" id="A0A0P1F1Q0"/>
<dbReference type="InterPro" id="IPR036291">
    <property type="entry name" value="NAD(P)-bd_dom_sf"/>
</dbReference>
<dbReference type="EMBL" id="CYRX01000031">
    <property type="protein sequence ID" value="CUH61422.1"/>
    <property type="molecule type" value="Genomic_DNA"/>
</dbReference>
<dbReference type="Gene3D" id="3.40.50.720">
    <property type="entry name" value="NAD(P)-binding Rossmann-like Domain"/>
    <property type="match status" value="1"/>
</dbReference>
<dbReference type="Pfam" id="PF13561">
    <property type="entry name" value="adh_short_C2"/>
    <property type="match status" value="1"/>
</dbReference>
<dbReference type="InterPro" id="IPR020904">
    <property type="entry name" value="Sc_DH/Rdtase_CS"/>
</dbReference>
<gene>
    <name evidence="3" type="primary">gno_4</name>
    <name evidence="3" type="ORF">THS5294_02730</name>
</gene>
<dbReference type="PRINTS" id="PR00080">
    <property type="entry name" value="SDRFAMILY"/>
</dbReference>
<dbReference type="CDD" id="cd05233">
    <property type="entry name" value="SDR_c"/>
    <property type="match status" value="1"/>
</dbReference>
<keyword evidence="2 3" id="KW-0560">Oxidoreductase</keyword>
<dbReference type="PRINTS" id="PR00081">
    <property type="entry name" value="GDHRDH"/>
</dbReference>
<evidence type="ECO:0000256" key="2">
    <source>
        <dbReference type="ARBA" id="ARBA00023002"/>
    </source>
</evidence>
<dbReference type="FunFam" id="3.40.50.720:FF:000084">
    <property type="entry name" value="Short-chain dehydrogenase reductase"/>
    <property type="match status" value="1"/>
</dbReference>
<accession>A0A0P1F1Q0</accession>
<dbReference type="STRING" id="266809.PM03_11815"/>
<evidence type="ECO:0000313" key="4">
    <source>
        <dbReference type="Proteomes" id="UP000051298"/>
    </source>
</evidence>